<feature type="domain" description="GGDEF" evidence="4">
    <location>
        <begin position="477"/>
        <end position="611"/>
    </location>
</feature>
<feature type="transmembrane region" description="Helical" evidence="2">
    <location>
        <begin position="6"/>
        <end position="27"/>
    </location>
</feature>
<dbReference type="PANTHER" id="PTHR45138">
    <property type="entry name" value="REGULATORY COMPONENTS OF SENSORY TRANSDUCTION SYSTEM"/>
    <property type="match status" value="1"/>
</dbReference>
<dbReference type="PROSITE" id="PS50885">
    <property type="entry name" value="HAMP"/>
    <property type="match status" value="1"/>
</dbReference>
<dbReference type="FunFam" id="3.30.70.270:FF:000001">
    <property type="entry name" value="Diguanylate cyclase domain protein"/>
    <property type="match status" value="1"/>
</dbReference>
<dbReference type="InterPro" id="IPR043128">
    <property type="entry name" value="Rev_trsase/Diguanyl_cyclase"/>
</dbReference>
<dbReference type="SMART" id="SM00267">
    <property type="entry name" value="GGDEF"/>
    <property type="match status" value="1"/>
</dbReference>
<dbReference type="InterPro" id="IPR050469">
    <property type="entry name" value="Diguanylate_Cyclase"/>
</dbReference>
<dbReference type="STRING" id="937777.Deipe_2236"/>
<dbReference type="InterPro" id="IPR003660">
    <property type="entry name" value="HAMP_dom"/>
</dbReference>
<dbReference type="GO" id="GO:0043709">
    <property type="term" value="P:cell adhesion involved in single-species biofilm formation"/>
    <property type="evidence" value="ECO:0007669"/>
    <property type="project" value="TreeGrafter"/>
</dbReference>
<dbReference type="HOGENOM" id="CLU_000445_11_24_0"/>
<feature type="transmembrane region" description="Helical" evidence="2">
    <location>
        <begin position="186"/>
        <end position="210"/>
    </location>
</feature>
<dbReference type="InterPro" id="IPR007891">
    <property type="entry name" value="CHASE3"/>
</dbReference>
<proteinExistence type="predicted"/>
<sequence>MTLAAYILRTLAILWLFVAVIAALLYLGIERQTGHARTTARLQGESKQLKVILKSVVDLETGVRGYLLARQDVFLEPYHAAQARLDAEFATLERLIAAQLPPEAVQARQARVMQARTVLQRWEREVAVPEIRAVREDNFDQAVELVKTQHGRRLVDEFRQIISSLQSDLDAELSAQQQRAAAVTRWVHHLIILSLLALVATSVLIGYWLARQLSRIFGQLTEVTSCFSAGDLQVRAPQASLHEAQTLAMNFNGMADALQASHAQLQQRNEVLQDKNADIRRAHFEGAQLAALSDTLQACYTVQEGYEALQQALPTLFPGWSGALSVIAASRNVTEVKAQWGTGEWRTQETVASPGACWALRRGQAYTLENPMHTACPQQGEDRQGVYVCLPLVAHGEALGTLRLNAQDKEADYPTTAPTRAFATQIARQVALAIANLQLRDTLRHQSVRDPLTGLHNRRYLEESLTRELQRATRQRSPLSLLALDIDHFKAFNDTFGHDGGDAMLSAVAQCMREFFRSEDIVCRFGGEEFVVALLDTPHHEALQRAEGFRRLISAQSVQHKGVSLGCVTVSIGVSAFSADGQDHQALFASADRALYQAKRQGRNQVVSAQAALETPA</sequence>
<dbReference type="GO" id="GO:1902201">
    <property type="term" value="P:negative regulation of bacterial-type flagellum-dependent cell motility"/>
    <property type="evidence" value="ECO:0007669"/>
    <property type="project" value="TreeGrafter"/>
</dbReference>
<dbReference type="InterPro" id="IPR000160">
    <property type="entry name" value="GGDEF_dom"/>
</dbReference>
<dbReference type="EMBL" id="CP003382">
    <property type="protein sequence ID" value="AFZ67720.1"/>
    <property type="molecule type" value="Genomic_DNA"/>
</dbReference>
<feature type="domain" description="HAMP" evidence="3">
    <location>
        <begin position="211"/>
        <end position="263"/>
    </location>
</feature>
<evidence type="ECO:0000256" key="1">
    <source>
        <dbReference type="SAM" id="Coils"/>
    </source>
</evidence>
<evidence type="ECO:0000256" key="2">
    <source>
        <dbReference type="SAM" id="Phobius"/>
    </source>
</evidence>
<keyword evidence="1" id="KW-0175">Coiled coil</keyword>
<keyword evidence="2" id="KW-0812">Transmembrane</keyword>
<dbReference type="eggNOG" id="COG3706">
    <property type="taxonomic scope" value="Bacteria"/>
</dbReference>
<dbReference type="CDD" id="cd06225">
    <property type="entry name" value="HAMP"/>
    <property type="match status" value="1"/>
</dbReference>
<accession>L0A3X8</accession>
<keyword evidence="2" id="KW-0472">Membrane</keyword>
<evidence type="ECO:0000259" key="3">
    <source>
        <dbReference type="PROSITE" id="PS50885"/>
    </source>
</evidence>
<dbReference type="Proteomes" id="UP000010467">
    <property type="component" value="Chromosome"/>
</dbReference>
<dbReference type="CDD" id="cd19410">
    <property type="entry name" value="HK9-like_sensor"/>
    <property type="match status" value="1"/>
</dbReference>
<dbReference type="SUPFAM" id="SSF55781">
    <property type="entry name" value="GAF domain-like"/>
    <property type="match status" value="1"/>
</dbReference>
<dbReference type="AlphaFoldDB" id="L0A3X8"/>
<evidence type="ECO:0000313" key="6">
    <source>
        <dbReference type="Proteomes" id="UP000010467"/>
    </source>
</evidence>
<dbReference type="InterPro" id="IPR003018">
    <property type="entry name" value="GAF"/>
</dbReference>
<keyword evidence="2" id="KW-1133">Transmembrane helix</keyword>
<organism evidence="5 6">
    <name type="scientific">Deinococcus peraridilitoris (strain DSM 19664 / LMG 22246 / CIP 109416 / KR-200)</name>
    <dbReference type="NCBI Taxonomy" id="937777"/>
    <lineage>
        <taxon>Bacteria</taxon>
        <taxon>Thermotogati</taxon>
        <taxon>Deinococcota</taxon>
        <taxon>Deinococci</taxon>
        <taxon>Deinococcales</taxon>
        <taxon>Deinococcaceae</taxon>
        <taxon>Deinococcus</taxon>
    </lineage>
</organism>
<dbReference type="PATRIC" id="fig|937777.3.peg.2240"/>
<keyword evidence="6" id="KW-1185">Reference proteome</keyword>
<evidence type="ECO:0000313" key="5">
    <source>
        <dbReference type="EMBL" id="AFZ67720.1"/>
    </source>
</evidence>
<dbReference type="KEGG" id="dpd:Deipe_2236"/>
<gene>
    <name evidence="5" type="ordered locus">Deipe_2236</name>
</gene>
<dbReference type="Pfam" id="PF01590">
    <property type="entry name" value="GAF"/>
    <property type="match status" value="1"/>
</dbReference>
<dbReference type="Pfam" id="PF00672">
    <property type="entry name" value="HAMP"/>
    <property type="match status" value="1"/>
</dbReference>
<evidence type="ECO:0000259" key="4">
    <source>
        <dbReference type="PROSITE" id="PS50887"/>
    </source>
</evidence>
<dbReference type="OrthoDB" id="9813903at2"/>
<dbReference type="Gene3D" id="3.30.450.40">
    <property type="match status" value="1"/>
</dbReference>
<dbReference type="Pfam" id="PF05227">
    <property type="entry name" value="CHASE3"/>
    <property type="match status" value="1"/>
</dbReference>
<dbReference type="NCBIfam" id="TIGR00254">
    <property type="entry name" value="GGDEF"/>
    <property type="match status" value="1"/>
</dbReference>
<dbReference type="InterPro" id="IPR029016">
    <property type="entry name" value="GAF-like_dom_sf"/>
</dbReference>
<dbReference type="GO" id="GO:0005886">
    <property type="term" value="C:plasma membrane"/>
    <property type="evidence" value="ECO:0007669"/>
    <property type="project" value="TreeGrafter"/>
</dbReference>
<dbReference type="SUPFAM" id="SSF55073">
    <property type="entry name" value="Nucleotide cyclase"/>
    <property type="match status" value="1"/>
</dbReference>
<name>L0A3X8_DEIPD</name>
<reference evidence="6" key="1">
    <citation type="submission" date="2012-03" db="EMBL/GenBank/DDBJ databases">
        <title>Complete sequence of chromosome of Deinococcus peraridilitoris DSM 19664.</title>
        <authorList>
            <person name="Lucas S."/>
            <person name="Copeland A."/>
            <person name="Lapidus A."/>
            <person name="Glavina del Rio T."/>
            <person name="Dalin E."/>
            <person name="Tice H."/>
            <person name="Bruce D."/>
            <person name="Goodwin L."/>
            <person name="Pitluck S."/>
            <person name="Peters L."/>
            <person name="Mikhailova N."/>
            <person name="Lu M."/>
            <person name="Kyrpides N."/>
            <person name="Mavromatis K."/>
            <person name="Ivanova N."/>
            <person name="Brettin T."/>
            <person name="Detter J.C."/>
            <person name="Han C."/>
            <person name="Larimer F."/>
            <person name="Land M."/>
            <person name="Hauser L."/>
            <person name="Markowitz V."/>
            <person name="Cheng J.-F."/>
            <person name="Hugenholtz P."/>
            <person name="Woyke T."/>
            <person name="Wu D."/>
            <person name="Pukall R."/>
            <person name="Steenblock K."/>
            <person name="Brambilla E."/>
            <person name="Klenk H.-P."/>
            <person name="Eisen J.A."/>
        </authorList>
    </citation>
    <scope>NUCLEOTIDE SEQUENCE [LARGE SCALE GENOMIC DNA]</scope>
    <source>
        <strain evidence="6">DSM 19664 / LMG 22246 / CIP 109416 / KR-200</strain>
    </source>
</reference>
<feature type="coiled-coil region" evidence="1">
    <location>
        <begin position="255"/>
        <end position="282"/>
    </location>
</feature>
<dbReference type="CDD" id="cd01949">
    <property type="entry name" value="GGDEF"/>
    <property type="match status" value="1"/>
</dbReference>
<dbReference type="Gene3D" id="3.30.70.270">
    <property type="match status" value="1"/>
</dbReference>
<dbReference type="GO" id="GO:0052621">
    <property type="term" value="F:diguanylate cyclase activity"/>
    <property type="evidence" value="ECO:0007669"/>
    <property type="project" value="TreeGrafter"/>
</dbReference>
<dbReference type="PROSITE" id="PS50887">
    <property type="entry name" value="GGDEF"/>
    <property type="match status" value="1"/>
</dbReference>
<dbReference type="Gene3D" id="6.10.340.10">
    <property type="match status" value="1"/>
</dbReference>
<dbReference type="InterPro" id="IPR029787">
    <property type="entry name" value="Nucleotide_cyclase"/>
</dbReference>
<dbReference type="GO" id="GO:0007165">
    <property type="term" value="P:signal transduction"/>
    <property type="evidence" value="ECO:0007669"/>
    <property type="project" value="InterPro"/>
</dbReference>
<dbReference type="Pfam" id="PF00990">
    <property type="entry name" value="GGDEF"/>
    <property type="match status" value="1"/>
</dbReference>
<dbReference type="PANTHER" id="PTHR45138:SF9">
    <property type="entry name" value="DIGUANYLATE CYCLASE DGCM-RELATED"/>
    <property type="match status" value="1"/>
</dbReference>
<dbReference type="RefSeq" id="WP_015236023.1">
    <property type="nucleotide sequence ID" value="NC_019793.1"/>
</dbReference>
<protein>
    <submittedName>
        <fullName evidence="5">Diguanylate cyclase (GGDEF) domain-containing protein</fullName>
    </submittedName>
</protein>